<keyword evidence="1" id="KW-0812">Transmembrane</keyword>
<evidence type="ECO:0000313" key="3">
    <source>
        <dbReference type="Proteomes" id="UP001139125"/>
    </source>
</evidence>
<dbReference type="RefSeq" id="WP_255135352.1">
    <property type="nucleotide sequence ID" value="NZ_JANDBC010000002.1"/>
</dbReference>
<dbReference type="AlphaFoldDB" id="A0A9X2RF73"/>
<accession>A0A9X2RF73</accession>
<evidence type="ECO:0000256" key="1">
    <source>
        <dbReference type="SAM" id="Phobius"/>
    </source>
</evidence>
<keyword evidence="1" id="KW-0472">Membrane</keyword>
<dbReference type="EMBL" id="JANDBC010000002">
    <property type="protein sequence ID" value="MCP9292465.1"/>
    <property type="molecule type" value="Genomic_DNA"/>
</dbReference>
<keyword evidence="1" id="KW-1133">Transmembrane helix</keyword>
<reference evidence="2" key="1">
    <citation type="submission" date="2022-06" db="EMBL/GenBank/DDBJ databases">
        <title>Gracilimonas sp. CAU 1638 isolated from sea sediment.</title>
        <authorList>
            <person name="Kim W."/>
        </authorList>
    </citation>
    <scope>NUCLEOTIDE SEQUENCE</scope>
    <source>
        <strain evidence="2">CAU 1638</strain>
    </source>
</reference>
<proteinExistence type="predicted"/>
<keyword evidence="3" id="KW-1185">Reference proteome</keyword>
<dbReference type="Proteomes" id="UP001139125">
    <property type="component" value="Unassembled WGS sequence"/>
</dbReference>
<gene>
    <name evidence="2" type="ORF">NM125_12835</name>
</gene>
<organism evidence="2 3">
    <name type="scientific">Gracilimonas sediminicola</name>
    <dbReference type="NCBI Taxonomy" id="2952158"/>
    <lineage>
        <taxon>Bacteria</taxon>
        <taxon>Pseudomonadati</taxon>
        <taxon>Balneolota</taxon>
        <taxon>Balneolia</taxon>
        <taxon>Balneolales</taxon>
        <taxon>Balneolaceae</taxon>
        <taxon>Gracilimonas</taxon>
    </lineage>
</organism>
<protein>
    <submittedName>
        <fullName evidence="2">Uncharacterized protein</fullName>
    </submittedName>
</protein>
<name>A0A9X2RF73_9BACT</name>
<comment type="caution">
    <text evidence="2">The sequence shown here is derived from an EMBL/GenBank/DDBJ whole genome shotgun (WGS) entry which is preliminary data.</text>
</comment>
<sequence>MTKQPSGYTSFDLLNQRAATVSQPTQTKFGSALTSINDLLKTATDTVVTIDGVVNKGGNKSGGGQPPVLYPGQGAPAPSGSGELIKYAGIAGIAIVGGIILLKVLKK</sequence>
<feature type="transmembrane region" description="Helical" evidence="1">
    <location>
        <begin position="84"/>
        <end position="105"/>
    </location>
</feature>
<evidence type="ECO:0000313" key="2">
    <source>
        <dbReference type="EMBL" id="MCP9292465.1"/>
    </source>
</evidence>